<feature type="region of interest" description="Disordered" evidence="1">
    <location>
        <begin position="1"/>
        <end position="36"/>
    </location>
</feature>
<keyword evidence="3" id="KW-1185">Reference proteome</keyword>
<evidence type="ECO:0000313" key="3">
    <source>
        <dbReference type="Proteomes" id="UP001341281"/>
    </source>
</evidence>
<dbReference type="AlphaFoldDB" id="A0AAQ3PK85"/>
<name>A0AAQ3PK85_PASNO</name>
<evidence type="ECO:0000256" key="1">
    <source>
        <dbReference type="SAM" id="MobiDB-lite"/>
    </source>
</evidence>
<proteinExistence type="predicted"/>
<gene>
    <name evidence="2" type="ORF">U9M48_000430</name>
</gene>
<protein>
    <submittedName>
        <fullName evidence="2">Uncharacterized protein</fullName>
    </submittedName>
</protein>
<reference evidence="2 3" key="1">
    <citation type="submission" date="2024-02" db="EMBL/GenBank/DDBJ databases">
        <title>High-quality chromosome-scale genome assembly of Pensacola bahiagrass (Paspalum notatum Flugge var. saurae).</title>
        <authorList>
            <person name="Vega J.M."/>
            <person name="Podio M."/>
            <person name="Orjuela J."/>
            <person name="Siena L.A."/>
            <person name="Pessino S.C."/>
            <person name="Combes M.C."/>
            <person name="Mariac C."/>
            <person name="Albertini E."/>
            <person name="Pupilli F."/>
            <person name="Ortiz J.P.A."/>
            <person name="Leblanc O."/>
        </authorList>
    </citation>
    <scope>NUCLEOTIDE SEQUENCE [LARGE SCALE GENOMIC DNA]</scope>
    <source>
        <strain evidence="2">R1</strain>
        <tissue evidence="2">Leaf</tissue>
    </source>
</reference>
<evidence type="ECO:0000313" key="2">
    <source>
        <dbReference type="EMBL" id="WVZ49048.1"/>
    </source>
</evidence>
<organism evidence="2 3">
    <name type="scientific">Paspalum notatum var. saurae</name>
    <dbReference type="NCBI Taxonomy" id="547442"/>
    <lineage>
        <taxon>Eukaryota</taxon>
        <taxon>Viridiplantae</taxon>
        <taxon>Streptophyta</taxon>
        <taxon>Embryophyta</taxon>
        <taxon>Tracheophyta</taxon>
        <taxon>Spermatophyta</taxon>
        <taxon>Magnoliopsida</taxon>
        <taxon>Liliopsida</taxon>
        <taxon>Poales</taxon>
        <taxon>Poaceae</taxon>
        <taxon>PACMAD clade</taxon>
        <taxon>Panicoideae</taxon>
        <taxon>Andropogonodae</taxon>
        <taxon>Paspaleae</taxon>
        <taxon>Paspalinae</taxon>
        <taxon>Paspalum</taxon>
    </lineage>
</organism>
<dbReference type="Proteomes" id="UP001341281">
    <property type="component" value="Chromosome 01"/>
</dbReference>
<dbReference type="EMBL" id="CP144745">
    <property type="protein sequence ID" value="WVZ49048.1"/>
    <property type="molecule type" value="Genomic_DNA"/>
</dbReference>
<sequence length="356" mass="39008">MDGVPFTGSKFRNPCRPAAGHQLSQPTQHGLNGDSWSECHEHTPVVELELLLWRTRSLGLQSPLPAHLIQHEQHRRAEHVAVIAEDTPARRQLLRLELEYLVHPVHDPHHARVHHPEEVVVPFGAVDAELRERVHEALLHVVHDDRRELAAGAAAAEAGLGEVHEQGVLRVRNDRLRRRHDLEDRELRWSHGVGAHDHGGGAVAEEHLVGERLQVPVLGPGEEHEGELRADHQHARAAVVLGEVLGEAERGGAREAAVEVEHAAAHGGAEAEEVDQPEVHAGDVRAGIGGDDEVGDVGGRAAPLGDRFPAGHRGELRHCRLDDVEARVQGRRGRVQELRVGVHERLVVVEETLVGA</sequence>
<accession>A0AAQ3PK85</accession>